<keyword evidence="5" id="KW-1185">Reference proteome</keyword>
<evidence type="ECO:0000313" key="5">
    <source>
        <dbReference type="Proteomes" id="UP001152797"/>
    </source>
</evidence>
<organism evidence="2">
    <name type="scientific">Cladocopium goreaui</name>
    <dbReference type="NCBI Taxonomy" id="2562237"/>
    <lineage>
        <taxon>Eukaryota</taxon>
        <taxon>Sar</taxon>
        <taxon>Alveolata</taxon>
        <taxon>Dinophyceae</taxon>
        <taxon>Suessiales</taxon>
        <taxon>Symbiodiniaceae</taxon>
        <taxon>Cladocopium</taxon>
    </lineage>
</organism>
<evidence type="ECO:0000313" key="2">
    <source>
        <dbReference type="EMBL" id="CAI3977273.1"/>
    </source>
</evidence>
<dbReference type="AlphaFoldDB" id="A0A9P1BRR1"/>
<dbReference type="EMBL" id="CAMXCT010000332">
    <property type="protein sequence ID" value="CAI3977273.1"/>
    <property type="molecule type" value="Genomic_DNA"/>
</dbReference>
<evidence type="ECO:0000313" key="4">
    <source>
        <dbReference type="EMBL" id="CAL4764585.1"/>
    </source>
</evidence>
<evidence type="ECO:0000313" key="3">
    <source>
        <dbReference type="EMBL" id="CAL1130648.1"/>
    </source>
</evidence>
<feature type="non-terminal residue" evidence="2">
    <location>
        <position position="1"/>
    </location>
</feature>
<gene>
    <name evidence="2" type="ORF">C1SCF055_LOCUS5426</name>
</gene>
<evidence type="ECO:0000256" key="1">
    <source>
        <dbReference type="SAM" id="MobiDB-lite"/>
    </source>
</evidence>
<comment type="caution">
    <text evidence="2">The sequence shown here is derived from an EMBL/GenBank/DDBJ whole genome shotgun (WGS) entry which is preliminary data.</text>
</comment>
<dbReference type="Proteomes" id="UP001152797">
    <property type="component" value="Unassembled WGS sequence"/>
</dbReference>
<feature type="region of interest" description="Disordered" evidence="1">
    <location>
        <begin position="205"/>
        <end position="224"/>
    </location>
</feature>
<feature type="non-terminal residue" evidence="2">
    <location>
        <position position="518"/>
    </location>
</feature>
<accession>A0A9P1BRR1</accession>
<protein>
    <submittedName>
        <fullName evidence="4">CCHC-type domain-containing protein</fullName>
    </submittedName>
</protein>
<dbReference type="EMBL" id="CAMXCT030000332">
    <property type="protein sequence ID" value="CAL4764585.1"/>
    <property type="molecule type" value="Genomic_DNA"/>
</dbReference>
<reference evidence="3" key="2">
    <citation type="submission" date="2024-04" db="EMBL/GenBank/DDBJ databases">
        <authorList>
            <person name="Chen Y."/>
            <person name="Shah S."/>
            <person name="Dougan E. K."/>
            <person name="Thang M."/>
            <person name="Chan C."/>
        </authorList>
    </citation>
    <scope>NUCLEOTIDE SEQUENCE [LARGE SCALE GENOMIC DNA]</scope>
</reference>
<feature type="region of interest" description="Disordered" evidence="1">
    <location>
        <begin position="348"/>
        <end position="417"/>
    </location>
</feature>
<name>A0A9P1BRR1_9DINO</name>
<dbReference type="EMBL" id="CAMXCT020000332">
    <property type="protein sequence ID" value="CAL1130648.1"/>
    <property type="molecule type" value="Genomic_DNA"/>
</dbReference>
<proteinExistence type="predicted"/>
<reference evidence="2" key="1">
    <citation type="submission" date="2022-10" db="EMBL/GenBank/DDBJ databases">
        <authorList>
            <person name="Chen Y."/>
            <person name="Dougan E. K."/>
            <person name="Chan C."/>
            <person name="Rhodes N."/>
            <person name="Thang M."/>
        </authorList>
    </citation>
    <scope>NUCLEOTIDE SEQUENCE</scope>
</reference>
<feature type="compositionally biased region" description="Polar residues" evidence="1">
    <location>
        <begin position="356"/>
        <end position="372"/>
    </location>
</feature>
<sequence>MSPGITAQGARRGWKRAFRLAAIGHGSDRVTLDQQQDLPVQSEAAVRNLCRILFAQAKTRDCFAVGLSGVEWVRKNDHLRPTVMTAMDRIQRNASPRSEVSLEAPRQIPANTTELASLEHLTLEDLNQEVVTFGQKYVGCHFQDTWQDQEWIQFMVSRYQRSTKESHRRYLRYVELKVETMEQQQSAIPPRSNPQAIVRGQAKAKAKASPVAPHHTSLPDGEADWDIEPETYASLTMTGPNIYTQEDMRAIQDRMLHMENALSRVIRHIEDQALMQQLNHAEVKQPPQFARSELLSPTPHRGPGDKRKALILRRDGSIQYEKNWERWIHLSKRQLTRPAHASRLNITAFAKDRDQSQTCQNRDNSMESNAQENVDPGPEASEEDVPESTRDFVPSTASDPEKKPSLNRIEPSQDGDYKRVDEVIHREGKHDQEVIPDTIMQQQHFLKKDHQKDADEPNMLTMENSENIIRITCQEPENALTCEVMEPVAWRCEFDFDLGINEPEPKPACRQALRLREL</sequence>